<dbReference type="Gene3D" id="1.10.2000.10">
    <property type="entry name" value="Frizzled cysteine-rich domain"/>
    <property type="match status" value="1"/>
</dbReference>
<protein>
    <submittedName>
        <fullName evidence="3">FZ domain-containing protein</fullName>
    </submittedName>
</protein>
<reference evidence="1 2" key="2">
    <citation type="submission" date="2018-11" db="EMBL/GenBank/DDBJ databases">
        <authorList>
            <consortium name="Pathogen Informatics"/>
        </authorList>
    </citation>
    <scope>NUCLEOTIDE SEQUENCE [LARGE SCALE GENOMIC DNA]</scope>
</reference>
<dbReference type="AlphaFoldDB" id="A0A0R3SZE7"/>
<evidence type="ECO:0000313" key="1">
    <source>
        <dbReference type="EMBL" id="VDL64910.1"/>
    </source>
</evidence>
<dbReference type="Proteomes" id="UP000274504">
    <property type="component" value="Unassembled WGS sequence"/>
</dbReference>
<evidence type="ECO:0000313" key="3">
    <source>
        <dbReference type="WBParaSite" id="HDID_0001114301-mRNA-1"/>
    </source>
</evidence>
<organism evidence="3">
    <name type="scientific">Hymenolepis diminuta</name>
    <name type="common">Rat tapeworm</name>
    <dbReference type="NCBI Taxonomy" id="6216"/>
    <lineage>
        <taxon>Eukaryota</taxon>
        <taxon>Metazoa</taxon>
        <taxon>Spiralia</taxon>
        <taxon>Lophotrochozoa</taxon>
        <taxon>Platyhelminthes</taxon>
        <taxon>Cestoda</taxon>
        <taxon>Eucestoda</taxon>
        <taxon>Cyclophyllidea</taxon>
        <taxon>Hymenolepididae</taxon>
        <taxon>Hymenolepis</taxon>
    </lineage>
</organism>
<accession>A0A0R3SZE7</accession>
<dbReference type="InterPro" id="IPR036790">
    <property type="entry name" value="Frizzled_dom_sf"/>
</dbReference>
<proteinExistence type="predicted"/>
<name>A0A0R3SZE7_HYMDI</name>
<dbReference type="WBParaSite" id="HDID_0001114301-mRNA-1">
    <property type="protein sequence ID" value="HDID_0001114301-mRNA-1"/>
    <property type="gene ID" value="HDID_0001114301"/>
</dbReference>
<reference evidence="3" key="1">
    <citation type="submission" date="2017-02" db="UniProtKB">
        <authorList>
            <consortium name="WormBaseParasite"/>
        </authorList>
    </citation>
    <scope>IDENTIFICATION</scope>
</reference>
<evidence type="ECO:0000313" key="2">
    <source>
        <dbReference type="Proteomes" id="UP000274504"/>
    </source>
</evidence>
<gene>
    <name evidence="1" type="ORF">HDID_LOCUS11140</name>
</gene>
<dbReference type="EMBL" id="UYSG01012617">
    <property type="protein sequence ID" value="VDL64910.1"/>
    <property type="molecule type" value="Genomic_DNA"/>
</dbReference>
<sequence>MRKWHSDVKDCMGRIMEATCYYHFPICPPPSEESASKSTEASPRRRLCREDCHVITDGECSNIYRLLLPDTQSQGNLDLRSGIHRQPILNARILKQ</sequence>